<accession>D4KCC0</accession>
<dbReference type="EMBL" id="FP929046">
    <property type="protein sequence ID" value="CBL02483.1"/>
    <property type="molecule type" value="Genomic_DNA"/>
</dbReference>
<sequence length="71" mass="8051">MKIDLTLNEARVIQDALDATSLCRSGCYMGYKSGDEDLCFKLDKDGNYRCKLMREIDSINGKLEDVINKGR</sequence>
<dbReference type="RefSeq" id="WP_015538004.1">
    <property type="nucleotide sequence ID" value="NC_021020.1"/>
</dbReference>
<gene>
    <name evidence="1" type="ORF">FPR_23040</name>
</gene>
<name>D4KCC0_9FIRM</name>
<dbReference type="KEGG" id="fpa:FPR_23040"/>
<evidence type="ECO:0000313" key="1">
    <source>
        <dbReference type="EMBL" id="CBL02483.1"/>
    </source>
</evidence>
<dbReference type="AlphaFoldDB" id="D4KCC0"/>
<dbReference type="Proteomes" id="UP000007059">
    <property type="component" value="Chromosome"/>
</dbReference>
<protein>
    <submittedName>
        <fullName evidence="1">Uncharacterized protein</fullName>
    </submittedName>
</protein>
<reference evidence="1 2" key="2">
    <citation type="submission" date="2010-03" db="EMBL/GenBank/DDBJ databases">
        <authorList>
            <person name="Pajon A."/>
        </authorList>
    </citation>
    <scope>NUCLEOTIDE SEQUENCE [LARGE SCALE GENOMIC DNA]</scope>
    <source>
        <strain evidence="1 2">SL3/3</strain>
    </source>
</reference>
<dbReference type="HOGENOM" id="CLU_2734060_0_0_9"/>
<organism evidence="1 2">
    <name type="scientific">Faecalibacterium prausnitzii SL3/3</name>
    <dbReference type="NCBI Taxonomy" id="657322"/>
    <lineage>
        <taxon>Bacteria</taxon>
        <taxon>Bacillati</taxon>
        <taxon>Bacillota</taxon>
        <taxon>Clostridia</taxon>
        <taxon>Eubacteriales</taxon>
        <taxon>Oscillospiraceae</taxon>
        <taxon>Faecalibacterium</taxon>
    </lineage>
</organism>
<proteinExistence type="predicted"/>
<reference evidence="1 2" key="1">
    <citation type="submission" date="2010-03" db="EMBL/GenBank/DDBJ databases">
        <title>The genome sequence of Faecalibacterium prausnitzii SL3/3.</title>
        <authorList>
            <consortium name="metaHIT consortium -- http://www.metahit.eu/"/>
            <person name="Pajon A."/>
            <person name="Turner K."/>
            <person name="Parkhill J."/>
            <person name="Duncan S."/>
            <person name="Flint H."/>
        </authorList>
    </citation>
    <scope>NUCLEOTIDE SEQUENCE [LARGE SCALE GENOMIC DNA]</scope>
    <source>
        <strain evidence="1 2">SL3/3</strain>
    </source>
</reference>
<evidence type="ECO:0000313" key="2">
    <source>
        <dbReference type="Proteomes" id="UP000007059"/>
    </source>
</evidence>